<organism evidence="2 3">
    <name type="scientific">Xanthobacter agilis</name>
    <dbReference type="NCBI Taxonomy" id="47492"/>
    <lineage>
        <taxon>Bacteria</taxon>
        <taxon>Pseudomonadati</taxon>
        <taxon>Pseudomonadota</taxon>
        <taxon>Alphaproteobacteria</taxon>
        <taxon>Hyphomicrobiales</taxon>
        <taxon>Xanthobacteraceae</taxon>
        <taxon>Xanthobacter</taxon>
    </lineage>
</organism>
<dbReference type="RefSeq" id="WP_237343945.1">
    <property type="nucleotide sequence ID" value="NZ_JABWGX010000002.1"/>
</dbReference>
<dbReference type="EMBL" id="JAUSVY010000004">
    <property type="protein sequence ID" value="MDQ0505602.1"/>
    <property type="molecule type" value="Genomic_DNA"/>
</dbReference>
<accession>A0ABU0LEM0</accession>
<dbReference type="SUPFAM" id="SSF160448">
    <property type="entry name" value="PG1857-like"/>
    <property type="match status" value="1"/>
</dbReference>
<evidence type="ECO:0000313" key="3">
    <source>
        <dbReference type="Proteomes" id="UP001241747"/>
    </source>
</evidence>
<evidence type="ECO:0000313" key="2">
    <source>
        <dbReference type="EMBL" id="MDQ0505602.1"/>
    </source>
</evidence>
<dbReference type="Pfam" id="PF09633">
    <property type="entry name" value="DUF2023"/>
    <property type="match status" value="1"/>
</dbReference>
<keyword evidence="3" id="KW-1185">Reference proteome</keyword>
<gene>
    <name evidence="2" type="ORF">QOZ94_002398</name>
</gene>
<dbReference type="Proteomes" id="UP001241747">
    <property type="component" value="Unassembled WGS sequence"/>
</dbReference>
<dbReference type="Gene3D" id="3.30.2190.10">
    <property type="entry name" value="PG1857-like"/>
    <property type="match status" value="1"/>
</dbReference>
<evidence type="ECO:0000259" key="1">
    <source>
        <dbReference type="Pfam" id="PF09633"/>
    </source>
</evidence>
<sequence>MAQQAAVDPVALRLFHHHLYEYGRGVRGLFLMTLGLIESAPVVAKLRDDGIDHFVQRVGSSKVNVFFGREAYVAVARSFVTKPLNLLSPEEDFMLGTLLGYDREQQCRRFLAKLATVGARCPLAVAAE</sequence>
<proteinExistence type="predicted"/>
<dbReference type="InterPro" id="IPR018594">
    <property type="entry name" value="DUF2023"/>
</dbReference>
<name>A0ABU0LEM0_XANAG</name>
<dbReference type="InterPro" id="IPR036780">
    <property type="entry name" value="PG1857-like_sf"/>
</dbReference>
<feature type="domain" description="DUF2023" evidence="1">
    <location>
        <begin position="13"/>
        <end position="113"/>
    </location>
</feature>
<protein>
    <recommendedName>
        <fullName evidence="1">DUF2023 domain-containing protein</fullName>
    </recommendedName>
</protein>
<comment type="caution">
    <text evidence="2">The sequence shown here is derived from an EMBL/GenBank/DDBJ whole genome shotgun (WGS) entry which is preliminary data.</text>
</comment>
<reference evidence="2 3" key="1">
    <citation type="submission" date="2023-07" db="EMBL/GenBank/DDBJ databases">
        <title>Genomic Encyclopedia of Type Strains, Phase IV (KMG-IV): sequencing the most valuable type-strain genomes for metagenomic binning, comparative biology and taxonomic classification.</title>
        <authorList>
            <person name="Goeker M."/>
        </authorList>
    </citation>
    <scope>NUCLEOTIDE SEQUENCE [LARGE SCALE GENOMIC DNA]</scope>
    <source>
        <strain evidence="2 3">DSM 3770</strain>
    </source>
</reference>